<dbReference type="EMBL" id="CP097510">
    <property type="protein sequence ID" value="URE24844.1"/>
    <property type="molecule type" value="Genomic_DNA"/>
</dbReference>
<dbReference type="FunFam" id="2.60.120.620:FF:000002">
    <property type="entry name" value="Prolyl 4-hydroxylase 4"/>
    <property type="match status" value="1"/>
</dbReference>
<evidence type="ECO:0000256" key="6">
    <source>
        <dbReference type="ARBA" id="ARBA00012269"/>
    </source>
</evidence>
<keyword evidence="20" id="KW-0961">Cell wall biogenesis/degradation</keyword>
<evidence type="ECO:0000256" key="10">
    <source>
        <dbReference type="ARBA" id="ARBA00022723"/>
    </source>
</evidence>
<organism evidence="24 25">
    <name type="scientific">Musa troglodytarum</name>
    <name type="common">fe'i banana</name>
    <dbReference type="NCBI Taxonomy" id="320322"/>
    <lineage>
        <taxon>Eukaryota</taxon>
        <taxon>Viridiplantae</taxon>
        <taxon>Streptophyta</taxon>
        <taxon>Embryophyta</taxon>
        <taxon>Tracheophyta</taxon>
        <taxon>Spermatophyta</taxon>
        <taxon>Magnoliopsida</taxon>
        <taxon>Liliopsida</taxon>
        <taxon>Zingiberales</taxon>
        <taxon>Musaceae</taxon>
        <taxon>Musa</taxon>
    </lineage>
</organism>
<keyword evidence="8" id="KW-0964">Secreted</keyword>
<evidence type="ECO:0000259" key="23">
    <source>
        <dbReference type="PROSITE" id="PS51471"/>
    </source>
</evidence>
<dbReference type="Pfam" id="PF00295">
    <property type="entry name" value="Glyco_hydro_28"/>
    <property type="match status" value="1"/>
</dbReference>
<dbReference type="InterPro" id="IPR006620">
    <property type="entry name" value="Pro_4_hyd_alph"/>
</dbReference>
<comment type="catalytic activity">
    <reaction evidence="21">
        <text>L-prolyl-[collagen] + 2-oxoglutarate + O2 = trans-4-hydroxy-L-prolyl-[collagen] + succinate + CO2</text>
        <dbReference type="Rhea" id="RHEA:18945"/>
        <dbReference type="Rhea" id="RHEA-COMP:11676"/>
        <dbReference type="Rhea" id="RHEA-COMP:11680"/>
        <dbReference type="ChEBI" id="CHEBI:15379"/>
        <dbReference type="ChEBI" id="CHEBI:16526"/>
        <dbReference type="ChEBI" id="CHEBI:16810"/>
        <dbReference type="ChEBI" id="CHEBI:30031"/>
        <dbReference type="ChEBI" id="CHEBI:50342"/>
        <dbReference type="ChEBI" id="CHEBI:61965"/>
        <dbReference type="EC" id="1.14.11.2"/>
    </reaction>
</comment>
<keyword evidence="10" id="KW-0479">Metal-binding</keyword>
<gene>
    <name evidence="24" type="ORF">MUK42_20086</name>
</gene>
<dbReference type="SMART" id="SM00254">
    <property type="entry name" value="ShKT"/>
    <property type="match status" value="1"/>
</dbReference>
<evidence type="ECO:0000256" key="7">
    <source>
        <dbReference type="ARBA" id="ARBA00022512"/>
    </source>
</evidence>
<keyword evidence="9" id="KW-0812">Transmembrane</keyword>
<dbReference type="SMART" id="SM00710">
    <property type="entry name" value="PbH1"/>
    <property type="match status" value="5"/>
</dbReference>
<evidence type="ECO:0000256" key="15">
    <source>
        <dbReference type="ARBA" id="ARBA00023002"/>
    </source>
</evidence>
<keyword evidence="13" id="KW-0735">Signal-anchor</keyword>
<evidence type="ECO:0000256" key="5">
    <source>
        <dbReference type="ARBA" id="ARBA00008834"/>
    </source>
</evidence>
<feature type="domain" description="Fe2OG dioxygenase" evidence="23">
    <location>
        <begin position="125"/>
        <end position="247"/>
    </location>
</feature>
<keyword evidence="15" id="KW-0560">Oxidoreductase</keyword>
<dbReference type="EC" id="1.14.11.2" evidence="6"/>
<dbReference type="GO" id="GO:0004650">
    <property type="term" value="F:polygalacturonase activity"/>
    <property type="evidence" value="ECO:0007669"/>
    <property type="project" value="InterPro"/>
</dbReference>
<evidence type="ECO:0000256" key="21">
    <source>
        <dbReference type="ARBA" id="ARBA00049169"/>
    </source>
</evidence>
<dbReference type="PROSITE" id="PS51471">
    <property type="entry name" value="FE2OG_OXY"/>
    <property type="match status" value="1"/>
</dbReference>
<evidence type="ECO:0000313" key="24">
    <source>
        <dbReference type="EMBL" id="URE24844.1"/>
    </source>
</evidence>
<dbReference type="InterPro" id="IPR003582">
    <property type="entry name" value="ShKT_dom"/>
</dbReference>
<dbReference type="Pfam" id="PF13640">
    <property type="entry name" value="2OG-FeII_Oxy_3"/>
    <property type="match status" value="1"/>
</dbReference>
<dbReference type="GO" id="GO:0004656">
    <property type="term" value="F:procollagen-proline 4-dioxygenase activity"/>
    <property type="evidence" value="ECO:0007669"/>
    <property type="project" value="UniProtKB-EC"/>
</dbReference>
<dbReference type="GO" id="GO:0005975">
    <property type="term" value="P:carbohydrate metabolic process"/>
    <property type="evidence" value="ECO:0007669"/>
    <property type="project" value="InterPro"/>
</dbReference>
<dbReference type="InterPro" id="IPR044862">
    <property type="entry name" value="Pro_4_hyd_alph_FE2OG_OXY"/>
</dbReference>
<dbReference type="Gene3D" id="2.160.20.10">
    <property type="entry name" value="Single-stranded right-handed beta-helix, Pectin lyase-like"/>
    <property type="match status" value="1"/>
</dbReference>
<comment type="subcellular location">
    <subcellularLocation>
        <location evidence="3">Endoplasmic reticulum membrane</location>
        <topology evidence="3">Single-pass type II membrane protein</topology>
    </subcellularLocation>
    <subcellularLocation>
        <location evidence="2">Secreted</location>
        <location evidence="2">Cell wall</location>
    </subcellularLocation>
</comment>
<evidence type="ECO:0000256" key="11">
    <source>
        <dbReference type="ARBA" id="ARBA00022801"/>
    </source>
</evidence>
<dbReference type="InterPro" id="IPR006626">
    <property type="entry name" value="PbH1"/>
</dbReference>
<dbReference type="PANTHER" id="PTHR31375">
    <property type="match status" value="1"/>
</dbReference>
<keyword evidence="16" id="KW-0408">Iron</keyword>
<accession>A0A9E7KRA1</accession>
<evidence type="ECO:0000256" key="8">
    <source>
        <dbReference type="ARBA" id="ARBA00022525"/>
    </source>
</evidence>
<keyword evidence="11 22" id="KW-0378">Hydrolase</keyword>
<protein>
    <recommendedName>
        <fullName evidence="6">procollagen-proline 4-dioxygenase</fullName>
        <ecNumber evidence="6">1.14.11.2</ecNumber>
    </recommendedName>
</protein>
<dbReference type="InterPro" id="IPR011050">
    <property type="entry name" value="Pectin_lyase_fold/virulence"/>
</dbReference>
<dbReference type="Gene3D" id="2.60.120.620">
    <property type="entry name" value="q2cbj1_9rhob like domain"/>
    <property type="match status" value="1"/>
</dbReference>
<sequence length="776" mass="85971">MGIYCCSYDLLRPVLFPFVASLLVVGSSLGRADSDFFDPTRVTQLSWRPRAFLCKGFLSYDECDHLMTLAKDKLEKSMVADNESGKSVMSEVRTSSGMFLEKHQDEVVARIEKRIAAWTFLPEENGEAMQILHYELGEKYEPHFDYFHDQTNQQLGGHRVATVLMYLSNVQKGGETIFPNSEVKLSQLKNDTWSDCAKNGYAVKPEKGDALLFFSLHLDATTDPKSLHGSCPVIEGEKWSATKWIHVRSFDKPEKHRPSEACEDENVLCPQWAAAGECAKNPLYMVGSKDSLGFCRKSCNSVEATKLNTEVFIMRDRNHLPVSHVLLWLAISSILSTVSPVRSHLKPSEVLRHGGHVPGLGHSYGSSPSTAIQHGSYMPHSNKFNILFFGATGDGVADDSKAFKAAWKAACLVPRATIELPSEFKFLVRPITLQGPCMPHLVLQIDGTIVAPSSVAKSNLYQWINIKWLHDFTLQGSGTVDGQGFVVWNISESHHIEKETKYGSSMRPTVIRLYKCYNVTVRNVRIINSPLCHLKFDSSQGVKVKNITISSPKDSPNTDGIHLQNTRDVEIKHSDIGCGDDCVSIQTGCSNVHIHHLRCSPGHGISVGGLGKGSSLACVSNISVNSVTVQNALSGVRIKTWQGGVGSVRNVSFSNVQVVDVDVPIVIDQYYCNRRACRNRTDAVAISEVTYKKISGTYRFRPMNLACSDGMPCTGVALRDIELSPANETQVPREAFCWQSYGESQGLLHPLSLGCLQRPTRLMKAQMKSHNDTCYY</sequence>
<evidence type="ECO:0000256" key="3">
    <source>
        <dbReference type="ARBA" id="ARBA00004648"/>
    </source>
</evidence>
<dbReference type="GO" id="GO:0005506">
    <property type="term" value="F:iron ion binding"/>
    <property type="evidence" value="ECO:0007669"/>
    <property type="project" value="InterPro"/>
</dbReference>
<keyword evidence="17" id="KW-0472">Membrane</keyword>
<evidence type="ECO:0000256" key="22">
    <source>
        <dbReference type="RuleBase" id="RU361169"/>
    </source>
</evidence>
<keyword evidence="18" id="KW-0325">Glycoprotein</keyword>
<evidence type="ECO:0000256" key="14">
    <source>
        <dbReference type="ARBA" id="ARBA00022989"/>
    </source>
</evidence>
<dbReference type="Proteomes" id="UP001055439">
    <property type="component" value="Chromosome 8"/>
</dbReference>
<evidence type="ECO:0000256" key="19">
    <source>
        <dbReference type="ARBA" id="ARBA00023295"/>
    </source>
</evidence>
<reference evidence="24" key="1">
    <citation type="submission" date="2022-05" db="EMBL/GenBank/DDBJ databases">
        <title>The Musa troglodytarum L. genome provides insights into the mechanism of non-climacteric behaviour and enrichment of carotenoids.</title>
        <authorList>
            <person name="Wang J."/>
        </authorList>
    </citation>
    <scope>NUCLEOTIDE SEQUENCE</scope>
    <source>
        <tissue evidence="24">Leaf</tissue>
    </source>
</reference>
<keyword evidence="12" id="KW-0223">Dioxygenase</keyword>
<name>A0A9E7KRA1_9LILI</name>
<dbReference type="GO" id="GO:0005789">
    <property type="term" value="C:endoplasmic reticulum membrane"/>
    <property type="evidence" value="ECO:0007669"/>
    <property type="project" value="UniProtKB-SubCell"/>
</dbReference>
<evidence type="ECO:0000256" key="9">
    <source>
        <dbReference type="ARBA" id="ARBA00022692"/>
    </source>
</evidence>
<evidence type="ECO:0000256" key="4">
    <source>
        <dbReference type="ARBA" id="ARBA00006511"/>
    </source>
</evidence>
<dbReference type="InterPro" id="IPR012334">
    <property type="entry name" value="Pectin_lyas_fold"/>
</dbReference>
<dbReference type="GO" id="GO:0031418">
    <property type="term" value="F:L-ascorbic acid binding"/>
    <property type="evidence" value="ECO:0007669"/>
    <property type="project" value="InterPro"/>
</dbReference>
<dbReference type="SMART" id="SM00702">
    <property type="entry name" value="P4Hc"/>
    <property type="match status" value="1"/>
</dbReference>
<dbReference type="GO" id="GO:0071555">
    <property type="term" value="P:cell wall organization"/>
    <property type="evidence" value="ECO:0007669"/>
    <property type="project" value="UniProtKB-KW"/>
</dbReference>
<comment type="similarity">
    <text evidence="5 22">Belongs to the glycosyl hydrolase 28 family.</text>
</comment>
<dbReference type="OrthoDB" id="187139at2759"/>
<dbReference type="SUPFAM" id="SSF51126">
    <property type="entry name" value="Pectin lyase-like"/>
    <property type="match status" value="1"/>
</dbReference>
<evidence type="ECO:0000256" key="1">
    <source>
        <dbReference type="ARBA" id="ARBA00001961"/>
    </source>
</evidence>
<dbReference type="InterPro" id="IPR000743">
    <property type="entry name" value="Glyco_hydro_28"/>
</dbReference>
<evidence type="ECO:0000256" key="2">
    <source>
        <dbReference type="ARBA" id="ARBA00004191"/>
    </source>
</evidence>
<keyword evidence="25" id="KW-1185">Reference proteome</keyword>
<comment type="similarity">
    <text evidence="4">Belongs to the P4HA family.</text>
</comment>
<proteinExistence type="inferred from homology"/>
<evidence type="ECO:0000256" key="13">
    <source>
        <dbReference type="ARBA" id="ARBA00022968"/>
    </source>
</evidence>
<dbReference type="InterPro" id="IPR005123">
    <property type="entry name" value="Oxoglu/Fe-dep_dioxygenase_dom"/>
</dbReference>
<keyword evidence="7" id="KW-0134">Cell wall</keyword>
<keyword evidence="19 22" id="KW-0326">Glycosidase</keyword>
<keyword evidence="14" id="KW-1133">Transmembrane helix</keyword>
<evidence type="ECO:0000256" key="20">
    <source>
        <dbReference type="ARBA" id="ARBA00023316"/>
    </source>
</evidence>
<evidence type="ECO:0000256" key="17">
    <source>
        <dbReference type="ARBA" id="ARBA00023136"/>
    </source>
</evidence>
<comment type="cofactor">
    <cofactor evidence="1">
        <name>L-ascorbate</name>
        <dbReference type="ChEBI" id="CHEBI:38290"/>
    </cofactor>
</comment>
<evidence type="ECO:0000256" key="18">
    <source>
        <dbReference type="ARBA" id="ARBA00023180"/>
    </source>
</evidence>
<evidence type="ECO:0000313" key="25">
    <source>
        <dbReference type="Proteomes" id="UP001055439"/>
    </source>
</evidence>
<evidence type="ECO:0000256" key="12">
    <source>
        <dbReference type="ARBA" id="ARBA00022964"/>
    </source>
</evidence>
<dbReference type="AlphaFoldDB" id="A0A9E7KRA1"/>
<evidence type="ECO:0000256" key="16">
    <source>
        <dbReference type="ARBA" id="ARBA00023004"/>
    </source>
</evidence>